<dbReference type="CDD" id="cd13138">
    <property type="entry name" value="MATE_yoeA_like"/>
    <property type="match status" value="1"/>
</dbReference>
<dbReference type="InterPro" id="IPR002528">
    <property type="entry name" value="MATE_fam"/>
</dbReference>
<feature type="transmembrane region" description="Helical" evidence="7">
    <location>
        <begin position="63"/>
        <end position="83"/>
    </location>
</feature>
<keyword evidence="3" id="KW-1003">Cell membrane</keyword>
<accession>A0A174RRD0</accession>
<protein>
    <submittedName>
        <fullName evidence="8">Multidrug export protein mepA</fullName>
    </submittedName>
</protein>
<gene>
    <name evidence="8" type="primary">mepA_6</name>
    <name evidence="8" type="ORF">ERS852569_00991</name>
</gene>
<dbReference type="Proteomes" id="UP000095762">
    <property type="component" value="Unassembled WGS sequence"/>
</dbReference>
<reference evidence="8 9" key="1">
    <citation type="submission" date="2015-09" db="EMBL/GenBank/DDBJ databases">
        <authorList>
            <consortium name="Pathogen Informatics"/>
        </authorList>
    </citation>
    <scope>NUCLEOTIDE SEQUENCE [LARGE SCALE GENOMIC DNA]</scope>
    <source>
        <strain evidence="8 9">2789STDY5834957</strain>
    </source>
</reference>
<dbReference type="RefSeq" id="WP_242859947.1">
    <property type="nucleotide sequence ID" value="NZ_CZBP01000006.1"/>
</dbReference>
<feature type="transmembrane region" description="Helical" evidence="7">
    <location>
        <begin position="136"/>
        <end position="154"/>
    </location>
</feature>
<organism evidence="8 9">
    <name type="scientific">Blautia obeum</name>
    <dbReference type="NCBI Taxonomy" id="40520"/>
    <lineage>
        <taxon>Bacteria</taxon>
        <taxon>Bacillati</taxon>
        <taxon>Bacillota</taxon>
        <taxon>Clostridia</taxon>
        <taxon>Lachnospirales</taxon>
        <taxon>Lachnospiraceae</taxon>
        <taxon>Blautia</taxon>
    </lineage>
</organism>
<dbReference type="GO" id="GO:0005886">
    <property type="term" value="C:plasma membrane"/>
    <property type="evidence" value="ECO:0007669"/>
    <property type="project" value="UniProtKB-SubCell"/>
</dbReference>
<dbReference type="InterPro" id="IPR052031">
    <property type="entry name" value="Membrane_Transporter-Flippase"/>
</dbReference>
<evidence type="ECO:0000256" key="3">
    <source>
        <dbReference type="ARBA" id="ARBA00022475"/>
    </source>
</evidence>
<keyword evidence="4 7" id="KW-0812">Transmembrane</keyword>
<dbReference type="PANTHER" id="PTHR43549">
    <property type="entry name" value="MULTIDRUG RESISTANCE PROTEIN YPNP-RELATED"/>
    <property type="match status" value="1"/>
</dbReference>
<evidence type="ECO:0000256" key="5">
    <source>
        <dbReference type="ARBA" id="ARBA00022989"/>
    </source>
</evidence>
<feature type="transmembrane region" description="Helical" evidence="7">
    <location>
        <begin position="20"/>
        <end position="43"/>
    </location>
</feature>
<feature type="transmembrane region" description="Helical" evidence="7">
    <location>
        <begin position="195"/>
        <end position="215"/>
    </location>
</feature>
<keyword evidence="2" id="KW-0813">Transport</keyword>
<dbReference type="PANTHER" id="PTHR43549:SF3">
    <property type="entry name" value="MULTIDRUG RESISTANCE PROTEIN YPNP-RELATED"/>
    <property type="match status" value="1"/>
</dbReference>
<keyword evidence="5 7" id="KW-1133">Transmembrane helix</keyword>
<feature type="transmembrane region" description="Helical" evidence="7">
    <location>
        <begin position="166"/>
        <end position="189"/>
    </location>
</feature>
<proteinExistence type="predicted"/>
<sequence>MSKKEISFTEGPVFQSLLRFAIPVLGALILQAAYGAVDLLIVGKFGNASSISAVGTGSSFMQMATFIITSLAMGSTVIIGHHIGEQKPKEAGNAVGTTIILFLIIAVIMTFVLEFAAGGIAHLLQAPAESFDKTILYIRICSAGIVIIIAYNVISGVLRGVGNANLPLLFVGIACVINILGDLLLVGVFHMDVAGAAIATVFAQFVSVVCSVVVLRKQDMPIEFSREQCRIYKEELGKILNVGVPIALQETTVQISFLVVNSVINQMGLMPSAGYGIAQKIVSFIMLVPSSIMQSVSAFVAQNIGAGKKSRAWKGFYTAIITGCSVGIIIFMVGFFGGGVLSSFFTNDSEVIAQSAAYLKDFSADCILTCVLFSSIGYFNGCGKSIPVMIQGITSAFCIRIPVSISYVEITGNISDLCWNGDTYHNCIWNYLFCNLFPAVKEKLSQIIKMVSCYQFS</sequence>
<dbReference type="PIRSF" id="PIRSF006603">
    <property type="entry name" value="DinF"/>
    <property type="match status" value="1"/>
</dbReference>
<dbReference type="EMBL" id="CZBP01000006">
    <property type="protein sequence ID" value="CUP85695.1"/>
    <property type="molecule type" value="Genomic_DNA"/>
</dbReference>
<feature type="transmembrane region" description="Helical" evidence="7">
    <location>
        <begin position="95"/>
        <end position="124"/>
    </location>
</feature>
<evidence type="ECO:0000313" key="8">
    <source>
        <dbReference type="EMBL" id="CUP85695.1"/>
    </source>
</evidence>
<evidence type="ECO:0000256" key="4">
    <source>
        <dbReference type="ARBA" id="ARBA00022692"/>
    </source>
</evidence>
<name>A0A174RRD0_9FIRM</name>
<dbReference type="GO" id="GO:0015297">
    <property type="term" value="F:antiporter activity"/>
    <property type="evidence" value="ECO:0007669"/>
    <property type="project" value="InterPro"/>
</dbReference>
<dbReference type="NCBIfam" id="TIGR00797">
    <property type="entry name" value="matE"/>
    <property type="match status" value="1"/>
</dbReference>
<evidence type="ECO:0000256" key="6">
    <source>
        <dbReference type="ARBA" id="ARBA00023136"/>
    </source>
</evidence>
<dbReference type="GO" id="GO:0042910">
    <property type="term" value="F:xenobiotic transmembrane transporter activity"/>
    <property type="evidence" value="ECO:0007669"/>
    <property type="project" value="InterPro"/>
</dbReference>
<dbReference type="Pfam" id="PF01554">
    <property type="entry name" value="MatE"/>
    <property type="match status" value="2"/>
</dbReference>
<evidence type="ECO:0000313" key="9">
    <source>
        <dbReference type="Proteomes" id="UP000095762"/>
    </source>
</evidence>
<evidence type="ECO:0000256" key="7">
    <source>
        <dbReference type="SAM" id="Phobius"/>
    </source>
</evidence>
<keyword evidence="6 7" id="KW-0472">Membrane</keyword>
<evidence type="ECO:0000256" key="1">
    <source>
        <dbReference type="ARBA" id="ARBA00004651"/>
    </source>
</evidence>
<comment type="subcellular location">
    <subcellularLocation>
        <location evidence="1">Cell membrane</location>
        <topology evidence="1">Multi-pass membrane protein</topology>
    </subcellularLocation>
</comment>
<feature type="transmembrane region" description="Helical" evidence="7">
    <location>
        <begin position="316"/>
        <end position="342"/>
    </location>
</feature>
<dbReference type="AlphaFoldDB" id="A0A174RRD0"/>
<evidence type="ECO:0000256" key="2">
    <source>
        <dbReference type="ARBA" id="ARBA00022448"/>
    </source>
</evidence>
<dbReference type="InterPro" id="IPR048279">
    <property type="entry name" value="MdtK-like"/>
</dbReference>